<gene>
    <name evidence="2" type="ORF">BAUCODRAFT_534303</name>
</gene>
<dbReference type="GeneID" id="19115249"/>
<dbReference type="AlphaFoldDB" id="M2N857"/>
<evidence type="ECO:0000313" key="2">
    <source>
        <dbReference type="EMBL" id="EMC95284.1"/>
    </source>
</evidence>
<feature type="signal peptide" evidence="1">
    <location>
        <begin position="1"/>
        <end position="15"/>
    </location>
</feature>
<accession>M2N857</accession>
<reference evidence="2 3" key="1">
    <citation type="journal article" date="2012" name="PLoS Pathog.">
        <title>Diverse lifestyles and strategies of plant pathogenesis encoded in the genomes of eighteen Dothideomycetes fungi.</title>
        <authorList>
            <person name="Ohm R.A."/>
            <person name="Feau N."/>
            <person name="Henrissat B."/>
            <person name="Schoch C.L."/>
            <person name="Horwitz B.A."/>
            <person name="Barry K.W."/>
            <person name="Condon B.J."/>
            <person name="Copeland A.C."/>
            <person name="Dhillon B."/>
            <person name="Glaser F."/>
            <person name="Hesse C.N."/>
            <person name="Kosti I."/>
            <person name="LaButti K."/>
            <person name="Lindquist E.A."/>
            <person name="Lucas S."/>
            <person name="Salamov A.A."/>
            <person name="Bradshaw R.E."/>
            <person name="Ciuffetti L."/>
            <person name="Hamelin R.C."/>
            <person name="Kema G.H.J."/>
            <person name="Lawrence C."/>
            <person name="Scott J.A."/>
            <person name="Spatafora J.W."/>
            <person name="Turgeon B.G."/>
            <person name="de Wit P.J.G.M."/>
            <person name="Zhong S."/>
            <person name="Goodwin S.B."/>
            <person name="Grigoriev I.V."/>
        </authorList>
    </citation>
    <scope>NUCLEOTIDE SEQUENCE [LARGE SCALE GENOMIC DNA]</scope>
    <source>
        <strain evidence="2 3">UAMH 10762</strain>
    </source>
</reference>
<dbReference type="KEGG" id="bcom:BAUCODRAFT_534303"/>
<dbReference type="EMBL" id="KB445557">
    <property type="protein sequence ID" value="EMC95284.1"/>
    <property type="molecule type" value="Genomic_DNA"/>
</dbReference>
<dbReference type="HOGENOM" id="CLU_3049981_0_0_1"/>
<keyword evidence="3" id="KW-1185">Reference proteome</keyword>
<keyword evidence="1" id="KW-0732">Signal</keyword>
<feature type="chain" id="PRO_5012836296" evidence="1">
    <location>
        <begin position="16"/>
        <end position="54"/>
    </location>
</feature>
<evidence type="ECO:0000313" key="3">
    <source>
        <dbReference type="Proteomes" id="UP000011761"/>
    </source>
</evidence>
<protein>
    <submittedName>
        <fullName evidence="2">Uncharacterized protein</fullName>
    </submittedName>
</protein>
<sequence length="54" mass="6028">MIGSLSLFMLMVASAERVRSRKHRQSNAALGKWPRKSEPVEVESSRGADCLKLL</sequence>
<organism evidence="2 3">
    <name type="scientific">Baudoinia panamericana (strain UAMH 10762)</name>
    <name type="common">Angels' share fungus</name>
    <name type="synonym">Baudoinia compniacensis (strain UAMH 10762)</name>
    <dbReference type="NCBI Taxonomy" id="717646"/>
    <lineage>
        <taxon>Eukaryota</taxon>
        <taxon>Fungi</taxon>
        <taxon>Dikarya</taxon>
        <taxon>Ascomycota</taxon>
        <taxon>Pezizomycotina</taxon>
        <taxon>Dothideomycetes</taxon>
        <taxon>Dothideomycetidae</taxon>
        <taxon>Mycosphaerellales</taxon>
        <taxon>Teratosphaeriaceae</taxon>
        <taxon>Baudoinia</taxon>
    </lineage>
</organism>
<dbReference type="RefSeq" id="XP_007677817.1">
    <property type="nucleotide sequence ID" value="XM_007679627.1"/>
</dbReference>
<name>M2N857_BAUPA</name>
<evidence type="ECO:0000256" key="1">
    <source>
        <dbReference type="SAM" id="SignalP"/>
    </source>
</evidence>
<dbReference type="Proteomes" id="UP000011761">
    <property type="component" value="Unassembled WGS sequence"/>
</dbReference>
<proteinExistence type="predicted"/>